<dbReference type="AlphaFoldDB" id="A0A067A0K5"/>
<reference evidence="2 3" key="1">
    <citation type="submission" date="2014-04" db="EMBL/GenBank/DDBJ databases">
        <title>Draft genome sequence of Hydrogenovibrio marinus MH-110, a model organism for aerobic H2 metabolism.</title>
        <authorList>
            <person name="Cha H.J."/>
            <person name="Jo B.H."/>
            <person name="Hwang B.H."/>
        </authorList>
    </citation>
    <scope>NUCLEOTIDE SEQUENCE [LARGE SCALE GENOMIC DNA]</scope>
    <source>
        <strain evidence="2 3">MH-110</strain>
    </source>
</reference>
<sequence>MIGWIEKEDGREEKWHFKTEKQKVEPNEADQSVSSLDGDEKMIQILATNDLQEKIISVLQSNGLENYVIHDEEVSIANIQLQDEEFENRLVFMIAVKAEAYPKLKTDLNQSLTKEEQENISCSEALFQIRLED</sequence>
<proteinExistence type="predicted"/>
<evidence type="ECO:0000313" key="3">
    <source>
        <dbReference type="Proteomes" id="UP000027341"/>
    </source>
</evidence>
<evidence type="ECO:0000256" key="1">
    <source>
        <dbReference type="SAM" id="MobiDB-lite"/>
    </source>
</evidence>
<organism evidence="2 3">
    <name type="scientific">Hydrogenovibrio marinus</name>
    <dbReference type="NCBI Taxonomy" id="28885"/>
    <lineage>
        <taxon>Bacteria</taxon>
        <taxon>Pseudomonadati</taxon>
        <taxon>Pseudomonadota</taxon>
        <taxon>Gammaproteobacteria</taxon>
        <taxon>Thiotrichales</taxon>
        <taxon>Piscirickettsiaceae</taxon>
        <taxon>Hydrogenovibrio</taxon>
    </lineage>
</organism>
<dbReference type="STRING" id="28885.EI16_06290"/>
<name>A0A067A0K5_HYDMR</name>
<comment type="caution">
    <text evidence="2">The sequence shown here is derived from an EMBL/GenBank/DDBJ whole genome shotgun (WGS) entry which is preliminary data.</text>
</comment>
<gene>
    <name evidence="2" type="ORF">EI16_06290</name>
</gene>
<evidence type="ECO:0000313" key="2">
    <source>
        <dbReference type="EMBL" id="KDN95895.1"/>
    </source>
</evidence>
<accession>A0A067A0K5</accession>
<protein>
    <submittedName>
        <fullName evidence="2">Uncharacterized protein</fullName>
    </submittedName>
</protein>
<keyword evidence="3" id="KW-1185">Reference proteome</keyword>
<dbReference type="Proteomes" id="UP000027341">
    <property type="component" value="Unassembled WGS sequence"/>
</dbReference>
<feature type="region of interest" description="Disordered" evidence="1">
    <location>
        <begin position="16"/>
        <end position="35"/>
    </location>
</feature>
<dbReference type="EMBL" id="JMIU01000001">
    <property type="protein sequence ID" value="KDN95895.1"/>
    <property type="molecule type" value="Genomic_DNA"/>
</dbReference>
<dbReference type="RefSeq" id="WP_029910937.1">
    <property type="nucleotide sequence ID" value="NZ_AP020335.1"/>
</dbReference>
<feature type="compositionally biased region" description="Basic and acidic residues" evidence="1">
    <location>
        <begin position="16"/>
        <end position="26"/>
    </location>
</feature>